<reference evidence="1 2" key="1">
    <citation type="journal article" date="2008" name="J. Bacteriol.">
        <title>'Candidatus Cloacamonas acidaminovorans': genome sequence reconstruction provides a first glimpse of a new bacterial division.</title>
        <authorList>
            <person name="Pelletier E."/>
            <person name="Kreimeyer A."/>
            <person name="Bocs S."/>
            <person name="Rouy Z."/>
            <person name="Gyapay G."/>
            <person name="Chouari R."/>
            <person name="Riviere D."/>
            <person name="Ganesan A."/>
            <person name="Daegelen P."/>
            <person name="Sghir A."/>
            <person name="Cohen G.N."/>
            <person name="Medigue C."/>
            <person name="Weissenbach J."/>
            <person name="Le Paslier D."/>
        </authorList>
    </citation>
    <scope>NUCLEOTIDE SEQUENCE [LARGE SCALE GENOMIC DNA]</scope>
    <source>
        <strain evidence="2">Evry</strain>
    </source>
</reference>
<accession>B0VHC9</accession>
<dbReference type="AlphaFoldDB" id="B0VHC9"/>
<evidence type="ECO:0000313" key="1">
    <source>
        <dbReference type="EMBL" id="CAO80744.1"/>
    </source>
</evidence>
<gene>
    <name evidence="1" type="ordered locus">CLOAM0867</name>
</gene>
<dbReference type="Proteomes" id="UP000002019">
    <property type="component" value="Chromosome"/>
</dbReference>
<dbReference type="KEGG" id="caci:CLOAM0867"/>
<dbReference type="EMBL" id="CU466930">
    <property type="protein sequence ID" value="CAO80744.1"/>
    <property type="molecule type" value="Genomic_DNA"/>
</dbReference>
<keyword evidence="2" id="KW-1185">Reference proteome</keyword>
<organism evidence="1 2">
    <name type="scientific">Cloacimonas acidaminovorans (strain Evry)</name>
    <dbReference type="NCBI Taxonomy" id="459349"/>
    <lineage>
        <taxon>Bacteria</taxon>
        <taxon>Pseudomonadati</taxon>
        <taxon>Candidatus Cloacimonadota</taxon>
        <taxon>Candidatus Cloacimonadia</taxon>
        <taxon>Candidatus Cloacimonadales</taxon>
        <taxon>Candidatus Cloacimonadaceae</taxon>
        <taxon>Candidatus Cloacimonas</taxon>
    </lineage>
</organism>
<protein>
    <submittedName>
        <fullName evidence="1">Uncharacterized protein</fullName>
    </submittedName>
</protein>
<dbReference type="RefSeq" id="WP_015424602.1">
    <property type="nucleotide sequence ID" value="NC_020449.1"/>
</dbReference>
<proteinExistence type="predicted"/>
<dbReference type="STRING" id="459349.CLOAM0867"/>
<sequence length="273" mass="31319">MHKHFISVLLIILGINLLLAQTANRYKVLPFDNPGTKLLLKTEAGNYYYYRGLPERPLILNTTGVEKIELRSFSKEAVRKPEIVIVINKQRKTYPLSFKEKKGNYYLYQPLMIDIPENTKDIQIICYNRSIYLRAFSVLPPKPPKAVKQPNIAIKAHSGTVSLQHNGSNSDYYTFMPNQPFKFTLNNGRNAYVYVRPRLLDRSLPKIGLYANGELVEVIDFTLKRTTKYHCQGISSLGIAQKIVLPANEKSTDYELRALSDHLFLAKPILMKK</sequence>
<dbReference type="OrthoDB" id="9828266at2"/>
<dbReference type="HOGENOM" id="CLU_1018205_0_0_0"/>
<name>B0VHC9_CLOAI</name>
<evidence type="ECO:0000313" key="2">
    <source>
        <dbReference type="Proteomes" id="UP000002019"/>
    </source>
</evidence>